<dbReference type="InterPro" id="IPR012337">
    <property type="entry name" value="RNaseH-like_sf"/>
</dbReference>
<dbReference type="EMBL" id="LAZR01000755">
    <property type="protein sequence ID" value="KKN58604.1"/>
    <property type="molecule type" value="Genomic_DNA"/>
</dbReference>
<evidence type="ECO:0008006" key="2">
    <source>
        <dbReference type="Google" id="ProtNLM"/>
    </source>
</evidence>
<name>A0A0F9RUY6_9ZZZZ</name>
<dbReference type="Gene3D" id="3.30.420.10">
    <property type="entry name" value="Ribonuclease H-like superfamily/Ribonuclease H"/>
    <property type="match status" value="1"/>
</dbReference>
<proteinExistence type="predicted"/>
<reference evidence="1" key="1">
    <citation type="journal article" date="2015" name="Nature">
        <title>Complex archaea that bridge the gap between prokaryotes and eukaryotes.</title>
        <authorList>
            <person name="Spang A."/>
            <person name="Saw J.H."/>
            <person name="Jorgensen S.L."/>
            <person name="Zaremba-Niedzwiedzka K."/>
            <person name="Martijn J."/>
            <person name="Lind A.E."/>
            <person name="van Eijk R."/>
            <person name="Schleper C."/>
            <person name="Guy L."/>
            <person name="Ettema T.J."/>
        </authorList>
    </citation>
    <scope>NUCLEOTIDE SEQUENCE</scope>
</reference>
<dbReference type="GO" id="GO:0003676">
    <property type="term" value="F:nucleic acid binding"/>
    <property type="evidence" value="ECO:0007669"/>
    <property type="project" value="InterPro"/>
</dbReference>
<evidence type="ECO:0000313" key="1">
    <source>
        <dbReference type="EMBL" id="KKN58604.1"/>
    </source>
</evidence>
<accession>A0A0F9RUY6</accession>
<protein>
    <recommendedName>
        <fullName evidence="2">Exonuclease domain-containing protein</fullName>
    </recommendedName>
</protein>
<sequence>MTHVSEVENYAMLDFEASSLSLESWPIEVGLSWLEGGETQTWSSLIRPAPEWEMSDWSAQSAAVHGIAIEALLDAPTALAVVDNLFNNLAGKTMLSDAPDFEQRWLARLLNAAERTSAPSIRDYHHISFHLFSGLALDMLYESLERNIAPHRAGPDSARLAKAWAKARHY</sequence>
<comment type="caution">
    <text evidence="1">The sequence shown here is derived from an EMBL/GenBank/DDBJ whole genome shotgun (WGS) entry which is preliminary data.</text>
</comment>
<dbReference type="AlphaFoldDB" id="A0A0F9RUY6"/>
<organism evidence="1">
    <name type="scientific">marine sediment metagenome</name>
    <dbReference type="NCBI Taxonomy" id="412755"/>
    <lineage>
        <taxon>unclassified sequences</taxon>
        <taxon>metagenomes</taxon>
        <taxon>ecological metagenomes</taxon>
    </lineage>
</organism>
<gene>
    <name evidence="1" type="ORF">LCGC14_0550690</name>
</gene>
<dbReference type="InterPro" id="IPR036397">
    <property type="entry name" value="RNaseH_sf"/>
</dbReference>
<dbReference type="SUPFAM" id="SSF53098">
    <property type="entry name" value="Ribonuclease H-like"/>
    <property type="match status" value="1"/>
</dbReference>